<evidence type="ECO:0000313" key="3">
    <source>
        <dbReference type="Proteomes" id="UP001218218"/>
    </source>
</evidence>
<proteinExistence type="predicted"/>
<reference evidence="2" key="1">
    <citation type="submission" date="2023-03" db="EMBL/GenBank/DDBJ databases">
        <title>Massive genome expansion in bonnet fungi (Mycena s.s.) driven by repeated elements and novel gene families across ecological guilds.</title>
        <authorList>
            <consortium name="Lawrence Berkeley National Laboratory"/>
            <person name="Harder C.B."/>
            <person name="Miyauchi S."/>
            <person name="Viragh M."/>
            <person name="Kuo A."/>
            <person name="Thoen E."/>
            <person name="Andreopoulos B."/>
            <person name="Lu D."/>
            <person name="Skrede I."/>
            <person name="Drula E."/>
            <person name="Henrissat B."/>
            <person name="Morin E."/>
            <person name="Kohler A."/>
            <person name="Barry K."/>
            <person name="LaButti K."/>
            <person name="Morin E."/>
            <person name="Salamov A."/>
            <person name="Lipzen A."/>
            <person name="Mereny Z."/>
            <person name="Hegedus B."/>
            <person name="Baldrian P."/>
            <person name="Stursova M."/>
            <person name="Weitz H."/>
            <person name="Taylor A."/>
            <person name="Grigoriev I.V."/>
            <person name="Nagy L.G."/>
            <person name="Martin F."/>
            <person name="Kauserud H."/>
        </authorList>
    </citation>
    <scope>NUCLEOTIDE SEQUENCE</scope>
    <source>
        <strain evidence="2">CBHHK002</strain>
    </source>
</reference>
<evidence type="ECO:0000256" key="1">
    <source>
        <dbReference type="SAM" id="Coils"/>
    </source>
</evidence>
<dbReference type="EMBL" id="JARIHO010000018">
    <property type="protein sequence ID" value="KAJ7347878.1"/>
    <property type="molecule type" value="Genomic_DNA"/>
</dbReference>
<dbReference type="Proteomes" id="UP001218218">
    <property type="component" value="Unassembled WGS sequence"/>
</dbReference>
<sequence length="656" mass="71777">MARRRKIYIDKDADIVDAQLEILRAREADFQKILDDMQRLKDSVSVERRELEAKQKELQRERQPINWLPAELLIHIFLTFTDDADSDTSHDPPEVYHRAPVIISHVSSSWRSISLATSQMWSRISVQSVAWNARPIVAFLARSGSTPLDIIFICPETMLFQVDSRRAERFLTHLAHDIRRIRSIAFRSHAMAMQKLIGVLTLPENEFLFLRTLELSLLSWGPTSSSSSSLVPAELHGSGTGLNCRLTYLRLAKLPLFNIPQHFLVNLTALELGFPPKKSTAPGYMLRMSQLLKFLTCTPKLQELVLANTVPYMDVSLNVEDAVQISDSLQKVDPVALTHLHTLDWTYPFGPDIHYFLSFLDCPALEKLFVGVEELPVPPTNVLLLRGYPASAAAQLFATHRVIALAALRDLSLECQNEETIGSVLRKFAFPVLETLELTHVGGGRHTVLPTLPRLESLFRDPRLPCLTHLTLCRFQISAEPAKAPAAALLGYMPALVSLTLDGCGGVGTLLDGLAVVRGGGGGVRVCTRLEALTLLHCADVDIGALVEIVIARNGNGNGNSGAGDLAIGAGAGTKGALRAIRPMKKLRRQGRGAGEAPSTNIPSSTGMMIAMEAGRPARIAYVRIGDCGRISEEDVVSLKALGVADVAWTGGPTEQ</sequence>
<evidence type="ECO:0000313" key="2">
    <source>
        <dbReference type="EMBL" id="KAJ7347878.1"/>
    </source>
</evidence>
<gene>
    <name evidence="2" type="ORF">DFH08DRAFT_1001170</name>
</gene>
<keyword evidence="3" id="KW-1185">Reference proteome</keyword>
<keyword evidence="1" id="KW-0175">Coiled coil</keyword>
<comment type="caution">
    <text evidence="2">The sequence shown here is derived from an EMBL/GenBank/DDBJ whole genome shotgun (WGS) entry which is preliminary data.</text>
</comment>
<organism evidence="2 3">
    <name type="scientific">Mycena albidolilacea</name>
    <dbReference type="NCBI Taxonomy" id="1033008"/>
    <lineage>
        <taxon>Eukaryota</taxon>
        <taxon>Fungi</taxon>
        <taxon>Dikarya</taxon>
        <taxon>Basidiomycota</taxon>
        <taxon>Agaricomycotina</taxon>
        <taxon>Agaricomycetes</taxon>
        <taxon>Agaricomycetidae</taxon>
        <taxon>Agaricales</taxon>
        <taxon>Marasmiineae</taxon>
        <taxon>Mycenaceae</taxon>
        <taxon>Mycena</taxon>
    </lineage>
</organism>
<evidence type="ECO:0008006" key="4">
    <source>
        <dbReference type="Google" id="ProtNLM"/>
    </source>
</evidence>
<dbReference type="SUPFAM" id="SSF52047">
    <property type="entry name" value="RNI-like"/>
    <property type="match status" value="1"/>
</dbReference>
<feature type="coiled-coil region" evidence="1">
    <location>
        <begin position="34"/>
        <end position="61"/>
    </location>
</feature>
<dbReference type="InterPro" id="IPR032675">
    <property type="entry name" value="LRR_dom_sf"/>
</dbReference>
<dbReference type="Gene3D" id="3.80.10.10">
    <property type="entry name" value="Ribonuclease Inhibitor"/>
    <property type="match status" value="1"/>
</dbReference>
<protein>
    <recommendedName>
        <fullName evidence="4">F-box domain-containing protein</fullName>
    </recommendedName>
</protein>
<dbReference type="AlphaFoldDB" id="A0AAD7A1X1"/>
<name>A0AAD7A1X1_9AGAR</name>
<accession>A0AAD7A1X1</accession>